<dbReference type="SUPFAM" id="SSF116734">
    <property type="entry name" value="DNA methylase specificity domain"/>
    <property type="match status" value="2"/>
</dbReference>
<keyword evidence="5" id="KW-0378">Hydrolase</keyword>
<keyword evidence="5" id="KW-0255">Endonuclease</keyword>
<name>A0A9D7TAF7_9MICO</name>
<dbReference type="GO" id="GO:0004519">
    <property type="term" value="F:endonuclease activity"/>
    <property type="evidence" value="ECO:0007669"/>
    <property type="project" value="UniProtKB-KW"/>
</dbReference>
<evidence type="ECO:0000256" key="1">
    <source>
        <dbReference type="ARBA" id="ARBA00010923"/>
    </source>
</evidence>
<evidence type="ECO:0000256" key="3">
    <source>
        <dbReference type="ARBA" id="ARBA00023125"/>
    </source>
</evidence>
<keyword evidence="2" id="KW-0680">Restriction system</keyword>
<dbReference type="GO" id="GO:0003677">
    <property type="term" value="F:DNA binding"/>
    <property type="evidence" value="ECO:0007669"/>
    <property type="project" value="UniProtKB-KW"/>
</dbReference>
<evidence type="ECO:0000256" key="2">
    <source>
        <dbReference type="ARBA" id="ARBA00022747"/>
    </source>
</evidence>
<dbReference type="PANTHER" id="PTHR30408">
    <property type="entry name" value="TYPE-1 RESTRICTION ENZYME ECOKI SPECIFICITY PROTEIN"/>
    <property type="match status" value="1"/>
</dbReference>
<evidence type="ECO:0000313" key="5">
    <source>
        <dbReference type="EMBL" id="MBL0003849.1"/>
    </source>
</evidence>
<dbReference type="Gene3D" id="3.90.220.20">
    <property type="entry name" value="DNA methylase specificity domains"/>
    <property type="match status" value="2"/>
</dbReference>
<comment type="similarity">
    <text evidence="1">Belongs to the type-I restriction system S methylase family.</text>
</comment>
<dbReference type="PANTHER" id="PTHR30408:SF12">
    <property type="entry name" value="TYPE I RESTRICTION ENZYME MJAVIII SPECIFICITY SUBUNIT"/>
    <property type="match status" value="1"/>
</dbReference>
<comment type="caution">
    <text evidence="5">The sequence shown here is derived from an EMBL/GenBank/DDBJ whole genome shotgun (WGS) entry which is preliminary data.</text>
</comment>
<organism evidence="5 6">
    <name type="scientific">Candidatus Phosphoribacter hodrii</name>
    <dbReference type="NCBI Taxonomy" id="2953743"/>
    <lineage>
        <taxon>Bacteria</taxon>
        <taxon>Bacillati</taxon>
        <taxon>Actinomycetota</taxon>
        <taxon>Actinomycetes</taxon>
        <taxon>Micrococcales</taxon>
        <taxon>Dermatophilaceae</taxon>
        <taxon>Candidatus Phosphoribacter</taxon>
    </lineage>
</organism>
<evidence type="ECO:0000313" key="6">
    <source>
        <dbReference type="Proteomes" id="UP000886632"/>
    </source>
</evidence>
<dbReference type="GO" id="GO:0009307">
    <property type="term" value="P:DNA restriction-modification system"/>
    <property type="evidence" value="ECO:0007669"/>
    <property type="project" value="UniProtKB-KW"/>
</dbReference>
<dbReference type="InterPro" id="IPR044946">
    <property type="entry name" value="Restrct_endonuc_typeI_TRD_sf"/>
</dbReference>
<dbReference type="CDD" id="cd16961">
    <property type="entry name" value="RMtype1_S_TRD-CR_like"/>
    <property type="match status" value="1"/>
</dbReference>
<evidence type="ECO:0000259" key="4">
    <source>
        <dbReference type="Pfam" id="PF01420"/>
    </source>
</evidence>
<feature type="domain" description="Type I restriction modification DNA specificity" evidence="4">
    <location>
        <begin position="71"/>
        <end position="177"/>
    </location>
</feature>
<proteinExistence type="inferred from homology"/>
<accession>A0A9D7TAF7</accession>
<reference evidence="5" key="1">
    <citation type="submission" date="2020-10" db="EMBL/GenBank/DDBJ databases">
        <title>Connecting structure to function with the recovery of over 1000 high-quality activated sludge metagenome-assembled genomes encoding full-length rRNA genes using long-read sequencing.</title>
        <authorList>
            <person name="Singleton C.M."/>
            <person name="Petriglieri F."/>
            <person name="Kristensen J.M."/>
            <person name="Kirkegaard R.H."/>
            <person name="Michaelsen T.Y."/>
            <person name="Andersen M.H."/>
            <person name="Karst S.M."/>
            <person name="Dueholm M.S."/>
            <person name="Nielsen P.H."/>
            <person name="Albertsen M."/>
        </authorList>
    </citation>
    <scope>NUCLEOTIDE SEQUENCE</scope>
    <source>
        <strain evidence="5">Ribe_18-Q3-R11-54_MAXAC.001</strain>
    </source>
</reference>
<gene>
    <name evidence="5" type="ORF">IPP00_07580</name>
</gene>
<sequence>MTTAETVSLGHIVDDSGGVIQTGPFGSQLHASDYRVEGTPIIMPVNMGDNVINERGIARVGNRDARRLAKHRLQAGDIVFSRRGDVGRRAIVKPEQDGWLCGTGCLAVKLGKRRAGVNPDYIALYVGSKAAQTWLADNAVGGTMPNLNTSILSALPILLPERAIQDAVVDALQTTYQQEDALRRLISKKKNLQRGVMQELLTGRRRLPGFKSAWRSGALADVAEVDPETLSPATTAPTVDIDYIALEDVSRGALLGSRRYRFGMAPSRARRKLAAQDVLFGTVRPNLQSHTIYRGGLLVPVASTGFAVIRSRRGISDPEFLGHWVMSGLVLAQVERIIAGSNYPAISSADVRRLGIEYPDIVEQRAIGRVLSDGSEEIASLERRLESTRAIKTGMMQELLTGRTRLPVEVAS</sequence>
<dbReference type="Proteomes" id="UP000886632">
    <property type="component" value="Unassembled WGS sequence"/>
</dbReference>
<dbReference type="Pfam" id="PF01420">
    <property type="entry name" value="Methylase_S"/>
    <property type="match status" value="1"/>
</dbReference>
<protein>
    <submittedName>
        <fullName evidence="5">Restriction endonuclease subunit S</fullName>
    </submittedName>
</protein>
<dbReference type="AlphaFoldDB" id="A0A9D7TAF7"/>
<keyword evidence="3" id="KW-0238">DNA-binding</keyword>
<keyword evidence="5" id="KW-0540">Nuclease</keyword>
<dbReference type="InterPro" id="IPR052021">
    <property type="entry name" value="Type-I_RS_S_subunit"/>
</dbReference>
<dbReference type="EMBL" id="JADKGK010000015">
    <property type="protein sequence ID" value="MBL0003849.1"/>
    <property type="molecule type" value="Genomic_DNA"/>
</dbReference>
<dbReference type="InterPro" id="IPR000055">
    <property type="entry name" value="Restrct_endonuc_typeI_TRD"/>
</dbReference>